<proteinExistence type="predicted"/>
<organism evidence="1 2">
    <name type="scientific">Bauhinia variegata</name>
    <name type="common">Purple orchid tree</name>
    <name type="synonym">Phanera variegata</name>
    <dbReference type="NCBI Taxonomy" id="167791"/>
    <lineage>
        <taxon>Eukaryota</taxon>
        <taxon>Viridiplantae</taxon>
        <taxon>Streptophyta</taxon>
        <taxon>Embryophyta</taxon>
        <taxon>Tracheophyta</taxon>
        <taxon>Spermatophyta</taxon>
        <taxon>Magnoliopsida</taxon>
        <taxon>eudicotyledons</taxon>
        <taxon>Gunneridae</taxon>
        <taxon>Pentapetalae</taxon>
        <taxon>rosids</taxon>
        <taxon>fabids</taxon>
        <taxon>Fabales</taxon>
        <taxon>Fabaceae</taxon>
        <taxon>Cercidoideae</taxon>
        <taxon>Cercideae</taxon>
        <taxon>Bauhiniinae</taxon>
        <taxon>Bauhinia</taxon>
    </lineage>
</organism>
<gene>
    <name evidence="1" type="ORF">L6164_001359</name>
</gene>
<accession>A0ACB9QBF7</accession>
<comment type="caution">
    <text evidence="1">The sequence shown here is derived from an EMBL/GenBank/DDBJ whole genome shotgun (WGS) entry which is preliminary data.</text>
</comment>
<evidence type="ECO:0000313" key="2">
    <source>
        <dbReference type="Proteomes" id="UP000828941"/>
    </source>
</evidence>
<keyword evidence="2" id="KW-1185">Reference proteome</keyword>
<protein>
    <submittedName>
        <fullName evidence="1">Uncharacterized protein</fullName>
    </submittedName>
</protein>
<evidence type="ECO:0000313" key="1">
    <source>
        <dbReference type="EMBL" id="KAI4357409.1"/>
    </source>
</evidence>
<reference evidence="1 2" key="1">
    <citation type="journal article" date="2022" name="DNA Res.">
        <title>Chromosomal-level genome assembly of the orchid tree Bauhinia variegata (Leguminosae; Cercidoideae) supports the allotetraploid origin hypothesis of Bauhinia.</title>
        <authorList>
            <person name="Zhong Y."/>
            <person name="Chen Y."/>
            <person name="Zheng D."/>
            <person name="Pang J."/>
            <person name="Liu Y."/>
            <person name="Luo S."/>
            <person name="Meng S."/>
            <person name="Qian L."/>
            <person name="Wei D."/>
            <person name="Dai S."/>
            <person name="Zhou R."/>
        </authorList>
    </citation>
    <scope>NUCLEOTIDE SEQUENCE [LARGE SCALE GENOMIC DNA]</scope>
    <source>
        <strain evidence="1">BV-YZ2020</strain>
    </source>
</reference>
<dbReference type="EMBL" id="CM039426">
    <property type="protein sequence ID" value="KAI4357409.1"/>
    <property type="molecule type" value="Genomic_DNA"/>
</dbReference>
<dbReference type="Proteomes" id="UP000828941">
    <property type="component" value="Chromosome 1"/>
</dbReference>
<name>A0ACB9QBF7_BAUVA</name>
<sequence>MSILARILLFLLVEKVVRYAEDTSGGANTWTHGHHHHHHNSNKKLKDDNDSHAGPQSESLKADDSTQKKPFLRKRVSSTGAKDEKLDGTAADLSTENIKSLNEGECSITKKSCSWLSQSFL</sequence>